<keyword evidence="3" id="KW-0677">Repeat</keyword>
<feature type="repeat" description="WD" evidence="5">
    <location>
        <begin position="11"/>
        <end position="52"/>
    </location>
</feature>
<dbReference type="GO" id="GO:0000278">
    <property type="term" value="P:mitotic cell cycle"/>
    <property type="evidence" value="ECO:0007669"/>
    <property type="project" value="TreeGrafter"/>
</dbReference>
<evidence type="ECO:0000256" key="1">
    <source>
        <dbReference type="ARBA" id="ARBA00004123"/>
    </source>
</evidence>
<dbReference type="Pfam" id="PF24817">
    <property type="entry name" value="WD40_WDHD1_1st"/>
    <property type="match status" value="1"/>
</dbReference>
<dbReference type="InterPro" id="IPR057646">
    <property type="entry name" value="WD40_WDHD1_1st"/>
</dbReference>
<dbReference type="EMBL" id="CP055903">
    <property type="protein sequence ID" value="QKX64306.1"/>
    <property type="molecule type" value="Genomic_DNA"/>
</dbReference>
<feature type="region of interest" description="Disordered" evidence="6">
    <location>
        <begin position="1"/>
        <end position="22"/>
    </location>
</feature>
<dbReference type="OrthoDB" id="427368at2759"/>
<evidence type="ECO:0000256" key="2">
    <source>
        <dbReference type="ARBA" id="ARBA00022574"/>
    </source>
</evidence>
<feature type="domain" description="WDHD1 first WD40" evidence="9">
    <location>
        <begin position="11"/>
        <end position="297"/>
    </location>
</feature>
<proteinExistence type="predicted"/>
<evidence type="ECO:0000313" key="11">
    <source>
        <dbReference type="Proteomes" id="UP000509510"/>
    </source>
</evidence>
<dbReference type="PANTHER" id="PTHR19932:SF10">
    <property type="entry name" value="WD REPEAT AND HMG-BOX DNA-BINDING PROTEIN 1"/>
    <property type="match status" value="1"/>
</dbReference>
<sequence length="839" mass="93663">MTSEAIRPRGRPAHTPGTTILTYTPDGRRVITAGSNSAIRVYNIGQDGEPKTIDEGVEAHFGIAATNDAFIMGAEDGTVWRYDIESGKMEKLLVRCALPVRDLAISHDGEWIAVASDELTVKIVNTDDMTNVKYLREQTKGSKHVTFDQTGRFVAVSCTDGILYIYSVASEEPQLVRKLDGAIRRLEAEDEATSRAVWHPDGTALALAQATRDIAIFSTSDWSPQKSFTSGHNGDITALEWSPNGALLATAGSDGQILLWETSTQNILKRYDFSNVINLSWHPSRNLLSFTSSDGELFIHEDFVPGEYLSILQKQTESALRGGPLGETSGNVRKPMVNRPKPGGENRPRRGGSPDSLDDLLGLDDADDFVEDDDGAGYTEDVDMNGFGKRTNGHLDGPEGREQKRLASYWEPTVHAPFQPGSTPWKGNRCYLCLNLTGAVWTVDQESHNTVTVDFYDNELHRNFHFTDPYRYDKACLNDNGTLFASPPGDGPATIYYRPHETWTTRGDWRTQLPPGETVKAIALSESYIVALTSANYIRIYTLYGTPFRVYRQKSSAVTCAAWRDYVFTIGNGPVGPSGFSSMTYSIENVKRDEICQNEDIVAIKEGEELKNVFFSDAGDPCIYDSEGVLLVLQHWRTPGQARWVPLLDTKLLDRLSKGRKDEAYWPVAVAQDKFHCIILKGGESHPYFPRPLLSEFDFKIPVSTAPPPKTDDTEADSDARNDALRFEESFVRENLFLSLFQDLISTTNATRNQRAELARKEIELDKILLQMLAVECREGEDRGMKALELAEMMHDRSGKMLEAAAKVAQRYDRSILEDKIRDVAERRLMGMDEDDELA</sequence>
<keyword evidence="11" id="KW-1185">Reference proteome</keyword>
<dbReference type="Pfam" id="PF12341">
    <property type="entry name" value="Mcl1_mid"/>
    <property type="match status" value="1"/>
</dbReference>
<dbReference type="GO" id="GO:0006261">
    <property type="term" value="P:DNA-templated DNA replication"/>
    <property type="evidence" value="ECO:0007669"/>
    <property type="project" value="TreeGrafter"/>
</dbReference>
<accession>A0A7H8RDK1</accession>
<protein>
    <submittedName>
        <fullName evidence="10">Uncharacterized protein</fullName>
    </submittedName>
</protein>
<feature type="region of interest" description="Disordered" evidence="6">
    <location>
        <begin position="320"/>
        <end position="402"/>
    </location>
</feature>
<dbReference type="Gene3D" id="2.130.10.10">
    <property type="entry name" value="YVTN repeat-like/Quinoprotein amine dehydrogenase"/>
    <property type="match status" value="2"/>
</dbReference>
<dbReference type="RefSeq" id="XP_035350480.1">
    <property type="nucleotide sequence ID" value="XM_035494587.1"/>
</dbReference>
<feature type="domain" description="WDHD1/CFT4 helical bundle" evidence="8">
    <location>
        <begin position="726"/>
        <end position="830"/>
    </location>
</feature>
<dbReference type="SUPFAM" id="SSF101898">
    <property type="entry name" value="NHL repeat"/>
    <property type="match status" value="1"/>
</dbReference>
<feature type="domain" description="WDHD1/CFT4 second beta-propeller" evidence="7">
    <location>
        <begin position="417"/>
        <end position="703"/>
    </location>
</feature>
<dbReference type="PROSITE" id="PS50082">
    <property type="entry name" value="WD_REPEATS_2"/>
    <property type="match status" value="2"/>
</dbReference>
<dbReference type="AlphaFoldDB" id="A0A7H8RDK1"/>
<dbReference type="KEGG" id="trg:TRUGW13939_11480"/>
<evidence type="ECO:0000313" key="10">
    <source>
        <dbReference type="EMBL" id="QKX64306.1"/>
    </source>
</evidence>
<dbReference type="SMART" id="SM00320">
    <property type="entry name" value="WD40"/>
    <property type="match status" value="6"/>
</dbReference>
<keyword evidence="2 5" id="KW-0853">WD repeat</keyword>
<comment type="subcellular location">
    <subcellularLocation>
        <location evidence="1">Nucleus</location>
    </subcellularLocation>
</comment>
<reference evidence="11" key="1">
    <citation type="submission" date="2020-06" db="EMBL/GenBank/DDBJ databases">
        <title>A chromosome-scale genome assembly of Talaromyces rugulosus W13939.</title>
        <authorList>
            <person name="Wang B."/>
            <person name="Guo L."/>
            <person name="Ye K."/>
            <person name="Wang L."/>
        </authorList>
    </citation>
    <scope>NUCLEOTIDE SEQUENCE [LARGE SCALE GENOMIC DNA]</scope>
    <source>
        <strain evidence="11">W13939</strain>
    </source>
</reference>
<dbReference type="Proteomes" id="UP000509510">
    <property type="component" value="Chromosome VI"/>
</dbReference>
<dbReference type="InterPro" id="IPR036322">
    <property type="entry name" value="WD40_repeat_dom_sf"/>
</dbReference>
<dbReference type="SUPFAM" id="SSF50978">
    <property type="entry name" value="WD40 repeat-like"/>
    <property type="match status" value="1"/>
</dbReference>
<evidence type="ECO:0000256" key="6">
    <source>
        <dbReference type="SAM" id="MobiDB-lite"/>
    </source>
</evidence>
<organism evidence="10 11">
    <name type="scientific">Talaromyces rugulosus</name>
    <name type="common">Penicillium rugulosum</name>
    <dbReference type="NCBI Taxonomy" id="121627"/>
    <lineage>
        <taxon>Eukaryota</taxon>
        <taxon>Fungi</taxon>
        <taxon>Dikarya</taxon>
        <taxon>Ascomycota</taxon>
        <taxon>Pezizomycotina</taxon>
        <taxon>Eurotiomycetes</taxon>
        <taxon>Eurotiomycetidae</taxon>
        <taxon>Eurotiales</taxon>
        <taxon>Trichocomaceae</taxon>
        <taxon>Talaromyces</taxon>
        <taxon>Talaromyces sect. Islandici</taxon>
    </lineage>
</organism>
<dbReference type="Pfam" id="PF20946">
    <property type="entry name" value="Ctf4_C"/>
    <property type="match status" value="1"/>
</dbReference>
<evidence type="ECO:0000259" key="9">
    <source>
        <dbReference type="Pfam" id="PF24817"/>
    </source>
</evidence>
<dbReference type="PROSITE" id="PS00678">
    <property type="entry name" value="WD_REPEATS_1"/>
    <property type="match status" value="1"/>
</dbReference>
<dbReference type="PANTHER" id="PTHR19932">
    <property type="entry name" value="WD REPEAT AND HMG-BOX DNA BINDING PROTEIN"/>
    <property type="match status" value="1"/>
</dbReference>
<evidence type="ECO:0000256" key="5">
    <source>
        <dbReference type="PROSITE-ProRule" id="PRU00221"/>
    </source>
</evidence>
<evidence type="ECO:0000256" key="3">
    <source>
        <dbReference type="ARBA" id="ARBA00022737"/>
    </source>
</evidence>
<dbReference type="InterPro" id="IPR019775">
    <property type="entry name" value="WD40_repeat_CS"/>
</dbReference>
<dbReference type="InterPro" id="IPR015943">
    <property type="entry name" value="WD40/YVTN_repeat-like_dom_sf"/>
</dbReference>
<dbReference type="InterPro" id="IPR048591">
    <property type="entry name" value="WDHD1/CFT4_hel"/>
</dbReference>
<dbReference type="PROSITE" id="PS50294">
    <property type="entry name" value="WD_REPEATS_REGION"/>
    <property type="match status" value="1"/>
</dbReference>
<dbReference type="GO" id="GO:0003682">
    <property type="term" value="F:chromatin binding"/>
    <property type="evidence" value="ECO:0007669"/>
    <property type="project" value="TreeGrafter"/>
</dbReference>
<evidence type="ECO:0000256" key="4">
    <source>
        <dbReference type="ARBA" id="ARBA00023242"/>
    </source>
</evidence>
<feature type="compositionally biased region" description="Acidic residues" evidence="6">
    <location>
        <begin position="356"/>
        <end position="383"/>
    </location>
</feature>
<evidence type="ECO:0000259" key="7">
    <source>
        <dbReference type="Pfam" id="PF12341"/>
    </source>
</evidence>
<evidence type="ECO:0000259" key="8">
    <source>
        <dbReference type="Pfam" id="PF20946"/>
    </source>
</evidence>
<keyword evidence="4" id="KW-0539">Nucleus</keyword>
<dbReference type="InterPro" id="IPR001680">
    <property type="entry name" value="WD40_rpt"/>
</dbReference>
<dbReference type="GO" id="GO:0006281">
    <property type="term" value="P:DNA repair"/>
    <property type="evidence" value="ECO:0007669"/>
    <property type="project" value="TreeGrafter"/>
</dbReference>
<dbReference type="InterPro" id="IPR022100">
    <property type="entry name" value="WDHD1/CFT4_beta-prop_2nd"/>
</dbReference>
<name>A0A7H8RDK1_TALRU</name>
<feature type="repeat" description="WD" evidence="5">
    <location>
        <begin position="229"/>
        <end position="270"/>
    </location>
</feature>
<dbReference type="GeneID" id="55998958"/>
<gene>
    <name evidence="10" type="ORF">TRUGW13939_11480</name>
</gene>
<dbReference type="GO" id="GO:0043596">
    <property type="term" value="C:nuclear replication fork"/>
    <property type="evidence" value="ECO:0007669"/>
    <property type="project" value="TreeGrafter"/>
</dbReference>